<organism evidence="1 2">
    <name type="scientific">Parvimonas micra</name>
    <dbReference type="NCBI Taxonomy" id="33033"/>
    <lineage>
        <taxon>Bacteria</taxon>
        <taxon>Bacillati</taxon>
        <taxon>Bacillota</taxon>
        <taxon>Tissierellia</taxon>
        <taxon>Tissierellales</taxon>
        <taxon>Peptoniphilaceae</taxon>
        <taxon>Parvimonas</taxon>
    </lineage>
</organism>
<gene>
    <name evidence="1" type="ORF">HXM94_00435</name>
</gene>
<dbReference type="AlphaFoldDB" id="A0A930E0C9"/>
<accession>A0A930E0C9</accession>
<name>A0A930E0C9_9FIRM</name>
<dbReference type="RefSeq" id="WP_278476676.1">
    <property type="nucleotide sequence ID" value="NZ_JABZRE010000001.1"/>
</dbReference>
<protein>
    <submittedName>
        <fullName evidence="1">Uncharacterized protein</fullName>
    </submittedName>
</protein>
<dbReference type="Proteomes" id="UP000758611">
    <property type="component" value="Unassembled WGS sequence"/>
</dbReference>
<evidence type="ECO:0000313" key="2">
    <source>
        <dbReference type="Proteomes" id="UP000758611"/>
    </source>
</evidence>
<comment type="caution">
    <text evidence="1">The sequence shown here is derived from an EMBL/GenBank/DDBJ whole genome shotgun (WGS) entry which is preliminary data.</text>
</comment>
<reference evidence="1" key="1">
    <citation type="submission" date="2020-04" db="EMBL/GenBank/DDBJ databases">
        <title>Deep metagenomics examines the oral microbiome during advanced dental caries in children, revealing novel taxa and co-occurrences with host molecules.</title>
        <authorList>
            <person name="Baker J.L."/>
            <person name="Morton J.T."/>
            <person name="Dinis M."/>
            <person name="Alvarez R."/>
            <person name="Tran N.C."/>
            <person name="Knight R."/>
            <person name="Edlund A."/>
        </authorList>
    </citation>
    <scope>NUCLEOTIDE SEQUENCE</scope>
    <source>
        <strain evidence="1">JCVI_23_bin.11</strain>
    </source>
</reference>
<proteinExistence type="predicted"/>
<evidence type="ECO:0000313" key="1">
    <source>
        <dbReference type="EMBL" id="MBF1306240.1"/>
    </source>
</evidence>
<dbReference type="EMBL" id="JABZRE010000001">
    <property type="protein sequence ID" value="MBF1306240.1"/>
    <property type="molecule type" value="Genomic_DNA"/>
</dbReference>
<sequence length="177" mass="20514">MNPKNKTKIISVFPCLGKTFFAANNKEIAIDLESSDFFFDKTGFEDYSSEQFKGLSNRVKKENGLQDYWKAIDEAVKSNNYSFVFISQTPDVVKGVLDLGYEVHLVKPEPGEESEKEFVRRAKLRGNNDQWINSTIKFLSEDIKSYYSDDELDKILVHFIPKDFFISDWLLLSKEII</sequence>